<dbReference type="PANTHER" id="PTHR34297:SF3">
    <property type="entry name" value="ALKALINE SHOCK PROTEIN 23"/>
    <property type="match status" value="1"/>
</dbReference>
<evidence type="ECO:0000256" key="2">
    <source>
        <dbReference type="SAM" id="MobiDB-lite"/>
    </source>
</evidence>
<feature type="region of interest" description="Disordered" evidence="2">
    <location>
        <begin position="94"/>
        <end position="120"/>
    </location>
</feature>
<keyword evidence="4" id="KW-1185">Reference proteome</keyword>
<reference evidence="3 4" key="1">
    <citation type="journal article" date="2019" name="Int. J. Syst. Evol. Microbiol.">
        <title>The Global Catalogue of Microorganisms (GCM) 10K type strain sequencing project: providing services to taxonomists for standard genome sequencing and annotation.</title>
        <authorList>
            <consortium name="The Broad Institute Genomics Platform"/>
            <consortium name="The Broad Institute Genome Sequencing Center for Infectious Disease"/>
            <person name="Wu L."/>
            <person name="Ma J."/>
        </authorList>
    </citation>
    <scope>NUCLEOTIDE SEQUENCE [LARGE SCALE GENOMIC DNA]</scope>
    <source>
        <strain evidence="3 4">JCM 6833</strain>
    </source>
</reference>
<accession>A0ABN3PE11</accession>
<comment type="similarity">
    <text evidence="1">Belongs to the asp23 family.</text>
</comment>
<evidence type="ECO:0000313" key="4">
    <source>
        <dbReference type="Proteomes" id="UP001501509"/>
    </source>
</evidence>
<feature type="compositionally biased region" description="Basic and acidic residues" evidence="2">
    <location>
        <begin position="106"/>
        <end position="120"/>
    </location>
</feature>
<dbReference type="Pfam" id="PF03780">
    <property type="entry name" value="Asp23"/>
    <property type="match status" value="1"/>
</dbReference>
<dbReference type="PANTHER" id="PTHR34297">
    <property type="entry name" value="HYPOTHETICAL CYTOSOLIC PROTEIN-RELATED"/>
    <property type="match status" value="1"/>
</dbReference>
<gene>
    <name evidence="3" type="ORF">GCM10010411_12220</name>
</gene>
<comment type="caution">
    <text evidence="3">The sequence shown here is derived from an EMBL/GenBank/DDBJ whole genome shotgun (WGS) entry which is preliminary data.</text>
</comment>
<evidence type="ECO:0000256" key="1">
    <source>
        <dbReference type="ARBA" id="ARBA00005721"/>
    </source>
</evidence>
<evidence type="ECO:0000313" key="3">
    <source>
        <dbReference type="EMBL" id="GAA2581220.1"/>
    </source>
</evidence>
<proteinExistence type="inferred from homology"/>
<evidence type="ECO:0008006" key="5">
    <source>
        <dbReference type="Google" id="ProtNLM"/>
    </source>
</evidence>
<protein>
    <recommendedName>
        <fullName evidence="5">Asp23/Gls24 family envelope stress response protein</fullName>
    </recommendedName>
</protein>
<dbReference type="EMBL" id="BAAATD010000001">
    <property type="protein sequence ID" value="GAA2581220.1"/>
    <property type="molecule type" value="Genomic_DNA"/>
</dbReference>
<name>A0ABN3PE11_9ACTN</name>
<organism evidence="3 4">
    <name type="scientific">Actinomadura fulvescens</name>
    <dbReference type="NCBI Taxonomy" id="46160"/>
    <lineage>
        <taxon>Bacteria</taxon>
        <taxon>Bacillati</taxon>
        <taxon>Actinomycetota</taxon>
        <taxon>Actinomycetes</taxon>
        <taxon>Streptosporangiales</taxon>
        <taxon>Thermomonosporaceae</taxon>
        <taxon>Actinomadura</taxon>
    </lineage>
</organism>
<dbReference type="InterPro" id="IPR005531">
    <property type="entry name" value="Asp23"/>
</dbReference>
<sequence length="120" mass="12785">MAAREVGGVHAMGAGMGRTLGSMREHIPGMTKSVSQGVSVEVGERQAAVDIDVVVEYGVAIPALADAVRDNVIRSVEQMCGLDVVEVNITVDDIHLPEEDGNDDQDSSRASDRPRESRVQ</sequence>
<dbReference type="Proteomes" id="UP001501509">
    <property type="component" value="Unassembled WGS sequence"/>
</dbReference>